<feature type="domain" description="Pyrrolo-quinoline quinone repeat" evidence="2">
    <location>
        <begin position="20"/>
        <end position="190"/>
    </location>
</feature>
<dbReference type="PANTHER" id="PTHR34512">
    <property type="entry name" value="CELL SURFACE PROTEIN"/>
    <property type="match status" value="1"/>
</dbReference>
<dbReference type="SUPFAM" id="SSF50998">
    <property type="entry name" value="Quinoprotein alcohol dehydrogenase-like"/>
    <property type="match status" value="1"/>
</dbReference>
<dbReference type="RefSeq" id="WP_379731531.1">
    <property type="nucleotide sequence ID" value="NZ_JBHSWZ010000103.1"/>
</dbReference>
<dbReference type="InterPro" id="IPR002372">
    <property type="entry name" value="PQQ_rpt_dom"/>
</dbReference>
<organism evidence="3 4">
    <name type="scientific">Halolamina salina</name>
    <dbReference type="NCBI Taxonomy" id="1220023"/>
    <lineage>
        <taxon>Archaea</taxon>
        <taxon>Methanobacteriati</taxon>
        <taxon>Methanobacteriota</taxon>
        <taxon>Stenosarchaea group</taxon>
        <taxon>Halobacteria</taxon>
        <taxon>Halobacteriales</taxon>
        <taxon>Haloferacaceae</taxon>
    </lineage>
</organism>
<sequence>MDGHDGGHTRQVDDGPSDPATVWGRELDGVRATGTPALADGRLYVPADAVSSESRSFHRLYALNASTGETRWWAPLRIDLNGTPAVVGDRVVATGKRSLERGRVLCFGSRYGEEEWLYDVDARLTAPPTVDGGVAYVPDWSGTVHALWVADGSLLWSQQIDDTTKQGNTTFATPAAVDSDTLYVGSNSGATGVVALGTDAGEELWRAETDPVTGGPVVRDDLLVVQSYGLVIGYGTDGEQRWVFNVLDGENRPLAVDDQHVYAVGRGTLYAITHDGERSWTYEPEQGARVGVPTVAGDSVLLRAEGRITALSAATGEKRWSTATGGRGEAVVSPEALFVTGEDSRLLALGTE</sequence>
<evidence type="ECO:0000259" key="2">
    <source>
        <dbReference type="Pfam" id="PF13360"/>
    </source>
</evidence>
<evidence type="ECO:0000313" key="4">
    <source>
        <dbReference type="Proteomes" id="UP001597111"/>
    </source>
</evidence>
<dbReference type="Gene3D" id="2.130.10.10">
    <property type="entry name" value="YVTN repeat-like/Quinoprotein amine dehydrogenase"/>
    <property type="match status" value="2"/>
</dbReference>
<dbReference type="Gene3D" id="2.40.128.630">
    <property type="match status" value="1"/>
</dbReference>
<dbReference type="Pfam" id="PF13360">
    <property type="entry name" value="PQQ_2"/>
    <property type="match status" value="2"/>
</dbReference>
<evidence type="ECO:0000256" key="1">
    <source>
        <dbReference type="SAM" id="MobiDB-lite"/>
    </source>
</evidence>
<keyword evidence="4" id="KW-1185">Reference proteome</keyword>
<dbReference type="PANTHER" id="PTHR34512:SF30">
    <property type="entry name" value="OUTER MEMBRANE PROTEIN ASSEMBLY FACTOR BAMB"/>
    <property type="match status" value="1"/>
</dbReference>
<gene>
    <name evidence="3" type="ORF">ACFR9S_00995</name>
</gene>
<feature type="compositionally biased region" description="Basic and acidic residues" evidence="1">
    <location>
        <begin position="1"/>
        <end position="13"/>
    </location>
</feature>
<dbReference type="AlphaFoldDB" id="A0ABD6B2C7"/>
<evidence type="ECO:0000313" key="3">
    <source>
        <dbReference type="EMBL" id="MFD1524877.1"/>
    </source>
</evidence>
<dbReference type="EMBL" id="JBHUDH010000008">
    <property type="protein sequence ID" value="MFD1524877.1"/>
    <property type="molecule type" value="Genomic_DNA"/>
</dbReference>
<dbReference type="Proteomes" id="UP001597111">
    <property type="component" value="Unassembled WGS sequence"/>
</dbReference>
<feature type="region of interest" description="Disordered" evidence="1">
    <location>
        <begin position="1"/>
        <end position="23"/>
    </location>
</feature>
<dbReference type="InterPro" id="IPR011047">
    <property type="entry name" value="Quinoprotein_ADH-like_sf"/>
</dbReference>
<accession>A0ABD6B2C7</accession>
<protein>
    <submittedName>
        <fullName evidence="3">PQQ-binding-like beta-propeller repeat protein</fullName>
    </submittedName>
</protein>
<dbReference type="InterPro" id="IPR015943">
    <property type="entry name" value="WD40/YVTN_repeat-like_dom_sf"/>
</dbReference>
<dbReference type="SMART" id="SM00564">
    <property type="entry name" value="PQQ"/>
    <property type="match status" value="7"/>
</dbReference>
<reference evidence="3 4" key="1">
    <citation type="journal article" date="2019" name="Int. J. Syst. Evol. Microbiol.">
        <title>The Global Catalogue of Microorganisms (GCM) 10K type strain sequencing project: providing services to taxonomists for standard genome sequencing and annotation.</title>
        <authorList>
            <consortium name="The Broad Institute Genomics Platform"/>
            <consortium name="The Broad Institute Genome Sequencing Center for Infectious Disease"/>
            <person name="Wu L."/>
            <person name="Ma J."/>
        </authorList>
    </citation>
    <scope>NUCLEOTIDE SEQUENCE [LARGE SCALE GENOMIC DNA]</scope>
    <source>
        <strain evidence="3 4">CGMCC 1.12285</strain>
    </source>
</reference>
<feature type="domain" description="Pyrrolo-quinoline quinone repeat" evidence="2">
    <location>
        <begin position="193"/>
        <end position="326"/>
    </location>
</feature>
<proteinExistence type="predicted"/>
<dbReference type="InterPro" id="IPR018391">
    <property type="entry name" value="PQQ_b-propeller_rpt"/>
</dbReference>
<name>A0ABD6B2C7_9EURY</name>
<comment type="caution">
    <text evidence="3">The sequence shown here is derived from an EMBL/GenBank/DDBJ whole genome shotgun (WGS) entry which is preliminary data.</text>
</comment>